<sequence>MSGPANYLVMSREDFMDYLARARNGEEPNHLFMEFYVNSDTEFVEGDPS</sequence>
<dbReference type="GeneID" id="80018702"/>
<evidence type="ECO:0000313" key="2">
    <source>
        <dbReference type="Proteomes" id="UP000221751"/>
    </source>
</evidence>
<dbReference type="RefSeq" id="YP_010754119.1">
    <property type="nucleotide sequence ID" value="NC_073456.1"/>
</dbReference>
<keyword evidence="2" id="KW-1185">Reference proteome</keyword>
<gene>
    <name evidence="1" type="primary">2</name>
    <name evidence="1" type="ORF">SEA_CHEWYVIII_2</name>
</gene>
<dbReference type="Proteomes" id="UP000221751">
    <property type="component" value="Segment"/>
</dbReference>
<dbReference type="EMBL" id="KX557288">
    <property type="protein sequence ID" value="AON97425.1"/>
    <property type="molecule type" value="Genomic_DNA"/>
</dbReference>
<proteinExistence type="predicted"/>
<accession>A0A1C9EI47</accession>
<reference evidence="2" key="1">
    <citation type="submission" date="2016-07" db="EMBL/GenBank/DDBJ databases">
        <authorList>
            <person name="Florea S."/>
            <person name="Webb J.S."/>
            <person name="Jaromczyk J."/>
            <person name="Schardl C.L."/>
        </authorList>
    </citation>
    <scope>NUCLEOTIDE SEQUENCE [LARGE SCALE GENOMIC DNA]</scope>
</reference>
<name>A0A1C9EI47_9CAUD</name>
<organism evidence="1 2">
    <name type="scientific">Rhodococcus phage ChewyVIII</name>
    <dbReference type="NCBI Taxonomy" id="1887657"/>
    <lineage>
        <taxon>Viruses</taxon>
        <taxon>Duplodnaviria</taxon>
        <taxon>Heunggongvirae</taxon>
        <taxon>Uroviricota</taxon>
        <taxon>Caudoviricetes</taxon>
        <taxon>Chewyvirus</taxon>
        <taxon>Chewyvirus chewyVIII</taxon>
    </lineage>
</organism>
<dbReference type="KEGG" id="vg:80018702"/>
<protein>
    <submittedName>
        <fullName evidence="1">Uncharacterized protein</fullName>
    </submittedName>
</protein>
<evidence type="ECO:0000313" key="1">
    <source>
        <dbReference type="EMBL" id="AON97425.1"/>
    </source>
</evidence>